<reference evidence="2 3" key="1">
    <citation type="submission" date="2018-02" db="EMBL/GenBank/DDBJ databases">
        <title>Bacteriophage NCPPB3778 and a type I-E CRISPR drive the evolution of the US Biological Select Agent, Rathayibacter toxicus.</title>
        <authorList>
            <person name="Davis E.W.II."/>
            <person name="Tabima J.F."/>
            <person name="Weisberg A.J."/>
            <person name="Lopes L.D."/>
            <person name="Wiseman M.S."/>
            <person name="Wiseman M.S."/>
            <person name="Pupko T."/>
            <person name="Belcher M.S."/>
            <person name="Sechler A.J."/>
            <person name="Tancos M.A."/>
            <person name="Schroeder B.K."/>
            <person name="Murray T.D."/>
            <person name="Luster D.G."/>
            <person name="Schneider W.L."/>
            <person name="Rogers E."/>
            <person name="Andreote F.D."/>
            <person name="Grunwald N.J."/>
            <person name="Putnam M.L."/>
            <person name="Chang J.H."/>
        </authorList>
    </citation>
    <scope>NUCLEOTIDE SEQUENCE [LARGE SCALE GENOMIC DNA]</scope>
    <source>
        <strain evidence="2 3">AY1D6</strain>
    </source>
</reference>
<name>A0ABX5AB98_RATRA</name>
<dbReference type="Proteomes" id="UP000239698">
    <property type="component" value="Unassembled WGS sequence"/>
</dbReference>
<sequence length="207" mass="22306">MLETVSEQAHRLYRSVGEVLALPVLQETARPLDTVAAAQAISEQASRLLATAVNAARRDGITWQQIGEVLGVSRQAAFQRFSHSIPAASNVSSETRAAEARVEPAVIERAATVIDHLVSGEWQAVVDEFDDALRESVTADGLAAAWSKIISAAGTFDRRAGTEAVRALRLIVTNTRLVFEHDECTARLVFRDDGRITGLFILAGSPS</sequence>
<dbReference type="RefSeq" id="WP_104249156.1">
    <property type="nucleotide sequence ID" value="NZ_PSUD01000046.1"/>
</dbReference>
<evidence type="ECO:0000313" key="3">
    <source>
        <dbReference type="Proteomes" id="UP000239698"/>
    </source>
</evidence>
<accession>A0ABX5AB98</accession>
<feature type="domain" description="DUF3887" evidence="1">
    <location>
        <begin position="110"/>
        <end position="199"/>
    </location>
</feature>
<organism evidence="2 3">
    <name type="scientific">Rathayibacter rathayi</name>
    <name type="common">Corynebacterium rathayi</name>
    <dbReference type="NCBI Taxonomy" id="33887"/>
    <lineage>
        <taxon>Bacteria</taxon>
        <taxon>Bacillati</taxon>
        <taxon>Actinomycetota</taxon>
        <taxon>Actinomycetes</taxon>
        <taxon>Micrococcales</taxon>
        <taxon>Microbacteriaceae</taxon>
        <taxon>Rathayibacter</taxon>
    </lineage>
</organism>
<comment type="caution">
    <text evidence="2">The sequence shown here is derived from an EMBL/GenBank/DDBJ whole genome shotgun (WGS) entry which is preliminary data.</text>
</comment>
<dbReference type="Pfam" id="PF13026">
    <property type="entry name" value="DUF3887"/>
    <property type="match status" value="1"/>
</dbReference>
<dbReference type="InterPro" id="IPR029032">
    <property type="entry name" value="AhpD-like"/>
</dbReference>
<dbReference type="Gene3D" id="3.10.450.590">
    <property type="match status" value="1"/>
</dbReference>
<dbReference type="SUPFAM" id="SSF69118">
    <property type="entry name" value="AhpD-like"/>
    <property type="match status" value="1"/>
</dbReference>
<gene>
    <name evidence="2" type="ORF">C5C40_12725</name>
</gene>
<evidence type="ECO:0000313" key="2">
    <source>
        <dbReference type="EMBL" id="PPH74708.1"/>
    </source>
</evidence>
<dbReference type="InterPro" id="IPR024981">
    <property type="entry name" value="DUF3887"/>
</dbReference>
<keyword evidence="3" id="KW-1185">Reference proteome</keyword>
<dbReference type="EMBL" id="PSVT01000033">
    <property type="protein sequence ID" value="PPH74708.1"/>
    <property type="molecule type" value="Genomic_DNA"/>
</dbReference>
<proteinExistence type="predicted"/>
<protein>
    <submittedName>
        <fullName evidence="2">DUF3887 domain-containing protein</fullName>
    </submittedName>
</protein>
<evidence type="ECO:0000259" key="1">
    <source>
        <dbReference type="Pfam" id="PF13026"/>
    </source>
</evidence>